<dbReference type="RefSeq" id="XP_018333001.1">
    <property type="nucleotide sequence ID" value="XM_018477499.2"/>
</dbReference>
<evidence type="ECO:0000256" key="1">
    <source>
        <dbReference type="SAM" id="MobiDB-lite"/>
    </source>
</evidence>
<organism evidence="2 3">
    <name type="scientific">Agrilus planipennis</name>
    <name type="common">Emerald ash borer</name>
    <name type="synonym">Agrilus marcopoli</name>
    <dbReference type="NCBI Taxonomy" id="224129"/>
    <lineage>
        <taxon>Eukaryota</taxon>
        <taxon>Metazoa</taxon>
        <taxon>Ecdysozoa</taxon>
        <taxon>Arthropoda</taxon>
        <taxon>Hexapoda</taxon>
        <taxon>Insecta</taxon>
        <taxon>Pterygota</taxon>
        <taxon>Neoptera</taxon>
        <taxon>Endopterygota</taxon>
        <taxon>Coleoptera</taxon>
        <taxon>Polyphaga</taxon>
        <taxon>Elateriformia</taxon>
        <taxon>Buprestoidea</taxon>
        <taxon>Buprestidae</taxon>
        <taxon>Agrilinae</taxon>
        <taxon>Agrilus</taxon>
    </lineage>
</organism>
<proteinExistence type="predicted"/>
<dbReference type="InParanoid" id="A0A1W4XA55"/>
<protein>
    <submittedName>
        <fullName evidence="3">Uncharacterized protein LOC108742322</fullName>
    </submittedName>
</protein>
<reference evidence="3" key="1">
    <citation type="submission" date="2025-08" db="UniProtKB">
        <authorList>
            <consortium name="RefSeq"/>
        </authorList>
    </citation>
    <scope>IDENTIFICATION</scope>
    <source>
        <tissue evidence="3">Entire body</tissue>
    </source>
</reference>
<dbReference type="AlphaFoldDB" id="A0A1W4XA55"/>
<dbReference type="OrthoDB" id="410155at2759"/>
<sequence>MNQLSQQVKDALLDVHGEWWQVRLTNADQLPGFLWKLARSLKDESRGTTPIHGERGVVYVPSEKAETFADCLEIAFRHNEDNVDDDRIEQVDRAVQRLLRAAHTGFVKPTNPQEIRELLKATNPRKASGPDGVSATNSTSGGIRDSWFQPKAINRGDFSRRFESFR</sequence>
<gene>
    <name evidence="3" type="primary">LOC108742322</name>
</gene>
<feature type="region of interest" description="Disordered" evidence="1">
    <location>
        <begin position="123"/>
        <end position="147"/>
    </location>
</feature>
<evidence type="ECO:0000313" key="2">
    <source>
        <dbReference type="Proteomes" id="UP000192223"/>
    </source>
</evidence>
<name>A0A1W4XA55_AGRPL</name>
<dbReference type="Proteomes" id="UP000192223">
    <property type="component" value="Unplaced"/>
</dbReference>
<evidence type="ECO:0000313" key="3">
    <source>
        <dbReference type="RefSeq" id="XP_018333001.1"/>
    </source>
</evidence>
<dbReference type="KEGG" id="apln:108742322"/>
<dbReference type="GeneID" id="108742322"/>
<accession>A0A1W4XA55</accession>
<dbReference type="STRING" id="224129.A0A1W4XA55"/>
<keyword evidence="2" id="KW-1185">Reference proteome</keyword>